<organism evidence="1 2">
    <name type="scientific">Dactylosporangium darangshiense</name>
    <dbReference type="NCBI Taxonomy" id="579108"/>
    <lineage>
        <taxon>Bacteria</taxon>
        <taxon>Bacillati</taxon>
        <taxon>Actinomycetota</taxon>
        <taxon>Actinomycetes</taxon>
        <taxon>Micromonosporales</taxon>
        <taxon>Micromonosporaceae</taxon>
        <taxon>Dactylosporangium</taxon>
    </lineage>
</organism>
<evidence type="ECO:0000313" key="1">
    <source>
        <dbReference type="EMBL" id="GAA4245030.1"/>
    </source>
</evidence>
<reference evidence="2" key="1">
    <citation type="journal article" date="2019" name="Int. J. Syst. Evol. Microbiol.">
        <title>The Global Catalogue of Microorganisms (GCM) 10K type strain sequencing project: providing services to taxonomists for standard genome sequencing and annotation.</title>
        <authorList>
            <consortium name="The Broad Institute Genomics Platform"/>
            <consortium name="The Broad Institute Genome Sequencing Center for Infectious Disease"/>
            <person name="Wu L."/>
            <person name="Ma J."/>
        </authorList>
    </citation>
    <scope>NUCLEOTIDE SEQUENCE [LARGE SCALE GENOMIC DNA]</scope>
    <source>
        <strain evidence="2">JCM 17441</strain>
    </source>
</reference>
<proteinExistence type="predicted"/>
<dbReference type="Proteomes" id="UP001500620">
    <property type="component" value="Unassembled WGS sequence"/>
</dbReference>
<dbReference type="Gene3D" id="1.25.40.10">
    <property type="entry name" value="Tetratricopeptide repeat domain"/>
    <property type="match status" value="1"/>
</dbReference>
<gene>
    <name evidence="1" type="ORF">GCM10022255_010600</name>
</gene>
<evidence type="ECO:0008006" key="3">
    <source>
        <dbReference type="Google" id="ProtNLM"/>
    </source>
</evidence>
<sequence length="324" mass="36256">MEQPTSTRTDPPELVRQAYACMRRRPPDYHTALARLDEALSLRPGDAETHLAKAICMLALDRPKTCGELLEAAAAHDDGALAPRLRLAHLELARVLLRRHAFDEAIGALDGAGNDALSRSARAYTRLRLGGAPHLTGAEHERVVRWLTRRELDAAERAVRERRYTDALQACDAASRVDDRGSRLALLRATALRRRVEDALDDGSAQLRKMHNHLTAARGWLHRAAEDPAECAAEARAIEELDGRVAEQFRRAEVQTLRSRFEATCRIHNEARMTFVEYGVFRSSVAGLHSAAEQLQRSLPQHSDAHDALADLLAEIRQMQLRFR</sequence>
<comment type="caution">
    <text evidence="1">The sequence shown here is derived from an EMBL/GenBank/DDBJ whole genome shotgun (WGS) entry which is preliminary data.</text>
</comment>
<dbReference type="SUPFAM" id="SSF48452">
    <property type="entry name" value="TPR-like"/>
    <property type="match status" value="1"/>
</dbReference>
<dbReference type="InterPro" id="IPR011990">
    <property type="entry name" value="TPR-like_helical_dom_sf"/>
</dbReference>
<dbReference type="RefSeq" id="WP_345121804.1">
    <property type="nucleotide sequence ID" value="NZ_BAABAT010000002.1"/>
</dbReference>
<dbReference type="EMBL" id="BAABAT010000002">
    <property type="protein sequence ID" value="GAA4245030.1"/>
    <property type="molecule type" value="Genomic_DNA"/>
</dbReference>
<keyword evidence="2" id="KW-1185">Reference proteome</keyword>
<protein>
    <recommendedName>
        <fullName evidence="3">Tetratricopeptide repeat protein</fullName>
    </recommendedName>
</protein>
<evidence type="ECO:0000313" key="2">
    <source>
        <dbReference type="Proteomes" id="UP001500620"/>
    </source>
</evidence>
<accession>A0ABP8CYR2</accession>
<name>A0ABP8CYR2_9ACTN</name>